<dbReference type="EMBL" id="JACAGB010000015">
    <property type="protein sequence ID" value="KAF6322482.1"/>
    <property type="molecule type" value="Genomic_DNA"/>
</dbReference>
<evidence type="ECO:0000256" key="1">
    <source>
        <dbReference type="SAM" id="MobiDB-lite"/>
    </source>
</evidence>
<dbReference type="Proteomes" id="UP000558488">
    <property type="component" value="Unassembled WGS sequence"/>
</dbReference>
<organism evidence="2 3">
    <name type="scientific">Pipistrellus kuhlii</name>
    <name type="common">Kuhl's pipistrelle</name>
    <dbReference type="NCBI Taxonomy" id="59472"/>
    <lineage>
        <taxon>Eukaryota</taxon>
        <taxon>Metazoa</taxon>
        <taxon>Chordata</taxon>
        <taxon>Craniata</taxon>
        <taxon>Vertebrata</taxon>
        <taxon>Euteleostomi</taxon>
        <taxon>Mammalia</taxon>
        <taxon>Eutheria</taxon>
        <taxon>Laurasiatheria</taxon>
        <taxon>Chiroptera</taxon>
        <taxon>Yangochiroptera</taxon>
        <taxon>Vespertilionidae</taxon>
        <taxon>Pipistrellus</taxon>
    </lineage>
</organism>
<feature type="region of interest" description="Disordered" evidence="1">
    <location>
        <begin position="20"/>
        <end position="132"/>
    </location>
</feature>
<evidence type="ECO:0000313" key="2">
    <source>
        <dbReference type="EMBL" id="KAF6322482.1"/>
    </source>
</evidence>
<comment type="caution">
    <text evidence="2">The sequence shown here is derived from an EMBL/GenBank/DDBJ whole genome shotgun (WGS) entry which is preliminary data.</text>
</comment>
<accession>A0A7J7VBI9</accession>
<sequence>MPRWPGGRERALVVGWVAGSQAQPDLRAGMSSAPRSWGAGGACGSFKGRPWDLDRAPPRTRSHQPAGSPGATPLGAGHRWWIRGSPGPGRVPAPGNSGSPGRRRGRRAGPGCPGRRRARPRRRSGAGCPGAA</sequence>
<gene>
    <name evidence="2" type="ORF">mPipKuh1_008483</name>
</gene>
<protein>
    <submittedName>
        <fullName evidence="2">Uncharacterized protein</fullName>
    </submittedName>
</protein>
<keyword evidence="3" id="KW-1185">Reference proteome</keyword>
<evidence type="ECO:0000313" key="3">
    <source>
        <dbReference type="Proteomes" id="UP000558488"/>
    </source>
</evidence>
<name>A0A7J7VBI9_PIPKU</name>
<dbReference type="AlphaFoldDB" id="A0A7J7VBI9"/>
<proteinExistence type="predicted"/>
<feature type="compositionally biased region" description="Basic residues" evidence="1">
    <location>
        <begin position="114"/>
        <end position="124"/>
    </location>
</feature>
<reference evidence="2 3" key="1">
    <citation type="journal article" date="2020" name="Nature">
        <title>Six reference-quality genomes reveal evolution of bat adaptations.</title>
        <authorList>
            <person name="Jebb D."/>
            <person name="Huang Z."/>
            <person name="Pippel M."/>
            <person name="Hughes G.M."/>
            <person name="Lavrichenko K."/>
            <person name="Devanna P."/>
            <person name="Winkler S."/>
            <person name="Jermiin L.S."/>
            <person name="Skirmuntt E.C."/>
            <person name="Katzourakis A."/>
            <person name="Burkitt-Gray L."/>
            <person name="Ray D.A."/>
            <person name="Sullivan K.A.M."/>
            <person name="Roscito J.G."/>
            <person name="Kirilenko B.M."/>
            <person name="Davalos L.M."/>
            <person name="Corthals A.P."/>
            <person name="Power M.L."/>
            <person name="Jones G."/>
            <person name="Ransome R.D."/>
            <person name="Dechmann D.K.N."/>
            <person name="Locatelli A.G."/>
            <person name="Puechmaille S.J."/>
            <person name="Fedrigo O."/>
            <person name="Jarvis E.D."/>
            <person name="Hiller M."/>
            <person name="Vernes S.C."/>
            <person name="Myers E.W."/>
            <person name="Teeling E.C."/>
        </authorList>
    </citation>
    <scope>NUCLEOTIDE SEQUENCE [LARGE SCALE GENOMIC DNA]</scope>
    <source>
        <strain evidence="2">MPipKuh1</strain>
        <tissue evidence="2">Flight muscle</tissue>
    </source>
</reference>